<name>A0A1Y5SXV6_9RHOB</name>
<dbReference type="Pfam" id="PF03746">
    <property type="entry name" value="LamB_YcsF"/>
    <property type="match status" value="1"/>
</dbReference>
<dbReference type="AlphaFoldDB" id="A0A1Y5SXV6"/>
<dbReference type="PANTHER" id="PTHR30292">
    <property type="entry name" value="UNCHARACTERIZED PROTEIN YBGL-RELATED"/>
    <property type="match status" value="1"/>
</dbReference>
<comment type="similarity">
    <text evidence="1">Belongs to the LamB/PxpA family.</text>
</comment>
<dbReference type="GO" id="GO:0005975">
    <property type="term" value="P:carbohydrate metabolic process"/>
    <property type="evidence" value="ECO:0007669"/>
    <property type="project" value="InterPro"/>
</dbReference>
<evidence type="ECO:0000313" key="2">
    <source>
        <dbReference type="EMBL" id="SLN51135.1"/>
    </source>
</evidence>
<keyword evidence="1" id="KW-0378">Hydrolase</keyword>
<dbReference type="Proteomes" id="UP000193862">
    <property type="component" value="Unassembled WGS sequence"/>
</dbReference>
<gene>
    <name evidence="1" type="primary">pxpA</name>
    <name evidence="2" type="ORF">AQS8620_02186</name>
</gene>
<dbReference type="PANTHER" id="PTHR30292:SF0">
    <property type="entry name" value="5-OXOPROLINASE SUBUNIT A"/>
    <property type="match status" value="1"/>
</dbReference>
<proteinExistence type="inferred from homology"/>
<comment type="catalytic activity">
    <reaction evidence="1">
        <text>5-oxo-L-proline + ATP + 2 H2O = L-glutamate + ADP + phosphate + H(+)</text>
        <dbReference type="Rhea" id="RHEA:10348"/>
        <dbReference type="ChEBI" id="CHEBI:15377"/>
        <dbReference type="ChEBI" id="CHEBI:15378"/>
        <dbReference type="ChEBI" id="CHEBI:29985"/>
        <dbReference type="ChEBI" id="CHEBI:30616"/>
        <dbReference type="ChEBI" id="CHEBI:43474"/>
        <dbReference type="ChEBI" id="CHEBI:58402"/>
        <dbReference type="ChEBI" id="CHEBI:456216"/>
        <dbReference type="EC" id="3.5.2.9"/>
    </reaction>
</comment>
<dbReference type="NCBIfam" id="NF003814">
    <property type="entry name" value="PRK05406.1-3"/>
    <property type="match status" value="1"/>
</dbReference>
<evidence type="ECO:0000256" key="1">
    <source>
        <dbReference type="HAMAP-Rule" id="MF_00691"/>
    </source>
</evidence>
<dbReference type="Gene3D" id="3.20.20.370">
    <property type="entry name" value="Glycoside hydrolase/deacetylase"/>
    <property type="match status" value="1"/>
</dbReference>
<keyword evidence="1" id="KW-0547">Nucleotide-binding</keyword>
<sequence>MARRLDLNCDMGESFGAWGMGEDAAMLDIVTSANIACGFHAGDPMVMRDTIKAAKTRGVAIGAHPGFNDLAGFGRRRISGDSPEDLTAQLIYQIAAMQGMARAFGHDMTHVKPHGALMNMACEDKAIAQACVAAIRAIDPTLIFVTLPYSVAFDVAQKAGLRVACEIYADRSYGARGQLTPRSHSGAVIHDPAQSRDQVLEMVVGGMIPTTQGTRLPVEAATLCVHGDNPQAVEIARTLRAALASEGVRFAPLRAD</sequence>
<dbReference type="NCBIfam" id="NF003816">
    <property type="entry name" value="PRK05406.1-5"/>
    <property type="match status" value="1"/>
</dbReference>
<protein>
    <recommendedName>
        <fullName evidence="1">5-oxoprolinase subunit A</fullName>
        <shortName evidence="1">5-OPase subunit A</shortName>
        <ecNumber evidence="1">3.5.2.9</ecNumber>
    </recommendedName>
    <alternativeName>
        <fullName evidence="1">5-oxoprolinase (ATP-hydrolyzing) subunit A</fullName>
    </alternativeName>
</protein>
<dbReference type="HAMAP" id="MF_00691">
    <property type="entry name" value="PxpA"/>
    <property type="match status" value="1"/>
</dbReference>
<dbReference type="InterPro" id="IPR005501">
    <property type="entry name" value="LamB/YcsF/PxpA-like"/>
</dbReference>
<dbReference type="OrthoDB" id="9773478at2"/>
<reference evidence="2 3" key="1">
    <citation type="submission" date="2017-03" db="EMBL/GenBank/DDBJ databases">
        <authorList>
            <person name="Afonso C.L."/>
            <person name="Miller P.J."/>
            <person name="Scott M.A."/>
            <person name="Spackman E."/>
            <person name="Goraichik I."/>
            <person name="Dimitrov K.M."/>
            <person name="Suarez D.L."/>
            <person name="Swayne D.E."/>
        </authorList>
    </citation>
    <scope>NUCLEOTIDE SEQUENCE [LARGE SCALE GENOMIC DNA]</scope>
    <source>
        <strain evidence="2 3">CECT 8620</strain>
    </source>
</reference>
<dbReference type="RefSeq" id="WP_085836920.1">
    <property type="nucleotide sequence ID" value="NZ_FWFS01000008.1"/>
</dbReference>
<keyword evidence="1" id="KW-0067">ATP-binding</keyword>
<dbReference type="GO" id="GO:0005524">
    <property type="term" value="F:ATP binding"/>
    <property type="evidence" value="ECO:0007669"/>
    <property type="project" value="UniProtKB-UniRule"/>
</dbReference>
<dbReference type="EMBL" id="FWFS01000008">
    <property type="protein sequence ID" value="SLN51135.1"/>
    <property type="molecule type" value="Genomic_DNA"/>
</dbReference>
<comment type="subunit">
    <text evidence="1">Forms a complex composed of PxpA, PxpB and PxpC.</text>
</comment>
<dbReference type="SUPFAM" id="SSF88713">
    <property type="entry name" value="Glycoside hydrolase/deacetylase"/>
    <property type="match status" value="1"/>
</dbReference>
<dbReference type="CDD" id="cd10787">
    <property type="entry name" value="LamB_YcsF_like"/>
    <property type="match status" value="1"/>
</dbReference>
<dbReference type="GO" id="GO:0017168">
    <property type="term" value="F:5-oxoprolinase (ATP-hydrolyzing) activity"/>
    <property type="evidence" value="ECO:0007669"/>
    <property type="project" value="UniProtKB-UniRule"/>
</dbReference>
<organism evidence="2 3">
    <name type="scientific">Aquimixticola soesokkakensis</name>
    <dbReference type="NCBI Taxonomy" id="1519096"/>
    <lineage>
        <taxon>Bacteria</taxon>
        <taxon>Pseudomonadati</taxon>
        <taxon>Pseudomonadota</taxon>
        <taxon>Alphaproteobacteria</taxon>
        <taxon>Rhodobacterales</taxon>
        <taxon>Paracoccaceae</taxon>
        <taxon>Aquimixticola</taxon>
    </lineage>
</organism>
<dbReference type="InterPro" id="IPR011330">
    <property type="entry name" value="Glyco_hydro/deAcase_b/a-brl"/>
</dbReference>
<keyword evidence="3" id="KW-1185">Reference proteome</keyword>
<accession>A0A1Y5SXV6</accession>
<comment type="function">
    <text evidence="1">Catalyzes the cleavage of 5-oxoproline to form L-glutamate coupled to the hydrolysis of ATP to ADP and inorganic phosphate.</text>
</comment>
<dbReference type="EC" id="3.5.2.9" evidence="1"/>
<evidence type="ECO:0000313" key="3">
    <source>
        <dbReference type="Proteomes" id="UP000193862"/>
    </source>
</evidence>